<feature type="coiled-coil region" evidence="1">
    <location>
        <begin position="59"/>
        <end position="86"/>
    </location>
</feature>
<evidence type="ECO:0000313" key="2">
    <source>
        <dbReference type="EMBL" id="URI08768.1"/>
    </source>
</evidence>
<protein>
    <submittedName>
        <fullName evidence="2">DUF2514 domain-containing protein</fullName>
    </submittedName>
</protein>
<proteinExistence type="predicted"/>
<dbReference type="InterPro" id="IPR019659">
    <property type="entry name" value="DUF2514"/>
</dbReference>
<dbReference type="RefSeq" id="WP_250196988.1">
    <property type="nucleotide sequence ID" value="NZ_CP097636.1"/>
</dbReference>
<gene>
    <name evidence="2" type="ORF">MW290_24640</name>
</gene>
<keyword evidence="3" id="KW-1185">Reference proteome</keyword>
<sequence>MTPLRYAAAGVLVVLLGLLAVQTGRLQRAETAIQAERAGRAQDKATAAVAAASAVMAARAEEQRRTAAMQETVDVAQEQIAAARRDARAADGAADRLRQHVAALASRCGGPASDPAAAAGSAPAAGAGLVLADLFSRADERAGQLAEYADQARIAGQACERAYQALTKE</sequence>
<keyword evidence="1" id="KW-0175">Coiled coil</keyword>
<reference evidence="2" key="1">
    <citation type="submission" date="2022-05" db="EMBL/GenBank/DDBJ databases">
        <title>An RpoN-dependent PEP-CTERM gene is involved in floc formation of an Aquincola tertiaricarbonis strain.</title>
        <authorList>
            <person name="Qiu D."/>
            <person name="Xia M."/>
        </authorList>
    </citation>
    <scope>NUCLEOTIDE SEQUENCE</scope>
    <source>
        <strain evidence="2">RN12</strain>
    </source>
</reference>
<dbReference type="Proteomes" id="UP001056201">
    <property type="component" value="Chromosome 2"/>
</dbReference>
<organism evidence="2 3">
    <name type="scientific">Aquincola tertiaricarbonis</name>
    <dbReference type="NCBI Taxonomy" id="391953"/>
    <lineage>
        <taxon>Bacteria</taxon>
        <taxon>Pseudomonadati</taxon>
        <taxon>Pseudomonadota</taxon>
        <taxon>Betaproteobacteria</taxon>
        <taxon>Burkholderiales</taxon>
        <taxon>Sphaerotilaceae</taxon>
        <taxon>Aquincola</taxon>
    </lineage>
</organism>
<evidence type="ECO:0000313" key="3">
    <source>
        <dbReference type="Proteomes" id="UP001056201"/>
    </source>
</evidence>
<dbReference type="Pfam" id="PF10721">
    <property type="entry name" value="DUF2514"/>
    <property type="match status" value="1"/>
</dbReference>
<accession>A0ABY4S5S2</accession>
<evidence type="ECO:0000256" key="1">
    <source>
        <dbReference type="SAM" id="Coils"/>
    </source>
</evidence>
<name>A0ABY4S5S2_AQUTE</name>
<dbReference type="EMBL" id="CP097636">
    <property type="protein sequence ID" value="URI08768.1"/>
    <property type="molecule type" value="Genomic_DNA"/>
</dbReference>